<dbReference type="EMBL" id="JADWDC010000096">
    <property type="protein sequence ID" value="MCC0179604.1"/>
    <property type="molecule type" value="Genomic_DNA"/>
</dbReference>
<organism evidence="3 4">
    <name type="scientific">Waterburya agarophytonicola KI4</name>
    <dbReference type="NCBI Taxonomy" id="2874699"/>
    <lineage>
        <taxon>Bacteria</taxon>
        <taxon>Bacillati</taxon>
        <taxon>Cyanobacteriota</taxon>
        <taxon>Cyanophyceae</taxon>
        <taxon>Pleurocapsales</taxon>
        <taxon>Hyellaceae</taxon>
        <taxon>Waterburya</taxon>
        <taxon>Waterburya agarophytonicola</taxon>
    </lineage>
</organism>
<dbReference type="InterPro" id="IPR024623">
    <property type="entry name" value="YtxH"/>
</dbReference>
<gene>
    <name evidence="3" type="ORF">I4641_21850</name>
</gene>
<dbReference type="RefSeq" id="WP_229642702.1">
    <property type="nucleotide sequence ID" value="NZ_JADWDC010000096.1"/>
</dbReference>
<proteinExistence type="predicted"/>
<dbReference type="InterPro" id="IPR052928">
    <property type="entry name" value="Desiccation-related_membrane"/>
</dbReference>
<comment type="caution">
    <text evidence="3">The sequence shown here is derived from an EMBL/GenBank/DDBJ whole genome shotgun (WGS) entry which is preliminary data.</text>
</comment>
<feature type="transmembrane region" description="Helical" evidence="2">
    <location>
        <begin position="6"/>
        <end position="29"/>
    </location>
</feature>
<sequence length="115" mass="12272">MSKENQTVIFIGGMIIGSAVGTIVGLLAAPRTGKETRKVIKKSADALPELAEDLSTSIQFQANRLSETTLENWEGTLNRLSQAIAAGIEASQATAQTSKSNPQDRDRNSSIADRL</sequence>
<feature type="compositionally biased region" description="Basic and acidic residues" evidence="1">
    <location>
        <begin position="102"/>
        <end position="115"/>
    </location>
</feature>
<evidence type="ECO:0000256" key="1">
    <source>
        <dbReference type="SAM" id="MobiDB-lite"/>
    </source>
</evidence>
<dbReference type="Proteomes" id="UP000729733">
    <property type="component" value="Unassembled WGS sequence"/>
</dbReference>
<dbReference type="PANTHER" id="PTHR35792:SF1">
    <property type="entry name" value="SLL0268 PROTEIN"/>
    <property type="match status" value="1"/>
</dbReference>
<dbReference type="PANTHER" id="PTHR35792">
    <property type="entry name" value="GENERAL STRESS PROTEIN"/>
    <property type="match status" value="1"/>
</dbReference>
<protein>
    <submittedName>
        <fullName evidence="3">YtxH domain-containing protein</fullName>
    </submittedName>
</protein>
<evidence type="ECO:0000313" key="3">
    <source>
        <dbReference type="EMBL" id="MCC0179604.1"/>
    </source>
</evidence>
<dbReference type="AlphaFoldDB" id="A0A964BUW9"/>
<keyword evidence="2" id="KW-0812">Transmembrane</keyword>
<dbReference type="Pfam" id="PF12732">
    <property type="entry name" value="YtxH"/>
    <property type="match status" value="1"/>
</dbReference>
<keyword evidence="4" id="KW-1185">Reference proteome</keyword>
<name>A0A964BUW9_9CYAN</name>
<evidence type="ECO:0000313" key="4">
    <source>
        <dbReference type="Proteomes" id="UP000729733"/>
    </source>
</evidence>
<reference evidence="3" key="1">
    <citation type="journal article" date="2021" name="Antonie Van Leeuwenhoek">
        <title>Draft genome and description of Waterburya agarophytonicola gen. nov. sp. nov. (Pleurocapsales, Cyanobacteria): a seaweed symbiont.</title>
        <authorList>
            <person name="Bonthond G."/>
            <person name="Shalygin S."/>
            <person name="Bayer T."/>
            <person name="Weinberger F."/>
        </authorList>
    </citation>
    <scope>NUCLEOTIDE SEQUENCE</scope>
    <source>
        <strain evidence="3">KI4</strain>
    </source>
</reference>
<evidence type="ECO:0000256" key="2">
    <source>
        <dbReference type="SAM" id="Phobius"/>
    </source>
</evidence>
<feature type="compositionally biased region" description="Polar residues" evidence="1">
    <location>
        <begin position="91"/>
        <end position="101"/>
    </location>
</feature>
<keyword evidence="2" id="KW-1133">Transmembrane helix</keyword>
<keyword evidence="2" id="KW-0472">Membrane</keyword>
<accession>A0A964BUW9</accession>
<feature type="region of interest" description="Disordered" evidence="1">
    <location>
        <begin position="91"/>
        <end position="115"/>
    </location>
</feature>